<proteinExistence type="predicted"/>
<evidence type="ECO:0000313" key="2">
    <source>
        <dbReference type="WBParaSite" id="PS1159_v2.g20636.t1"/>
    </source>
</evidence>
<accession>A0AC35FUX3</accession>
<organism evidence="1 2">
    <name type="scientific">Panagrolaimus sp. PS1159</name>
    <dbReference type="NCBI Taxonomy" id="55785"/>
    <lineage>
        <taxon>Eukaryota</taxon>
        <taxon>Metazoa</taxon>
        <taxon>Ecdysozoa</taxon>
        <taxon>Nematoda</taxon>
        <taxon>Chromadorea</taxon>
        <taxon>Rhabditida</taxon>
        <taxon>Tylenchina</taxon>
        <taxon>Panagrolaimomorpha</taxon>
        <taxon>Panagrolaimoidea</taxon>
        <taxon>Panagrolaimidae</taxon>
        <taxon>Panagrolaimus</taxon>
    </lineage>
</organism>
<protein>
    <submittedName>
        <fullName evidence="2">Uncharacterized protein</fullName>
    </submittedName>
</protein>
<name>A0AC35FUX3_9BILA</name>
<reference evidence="2" key="1">
    <citation type="submission" date="2022-11" db="UniProtKB">
        <authorList>
            <consortium name="WormBaseParasite"/>
        </authorList>
    </citation>
    <scope>IDENTIFICATION</scope>
</reference>
<dbReference type="Proteomes" id="UP000887580">
    <property type="component" value="Unplaced"/>
</dbReference>
<sequence length="544" mass="61123">MEHRTLKPRENLIDNNNIKQPSSITSSSTTNININNNNNNANNIHYQNMKNLQQLVQTIEGYSSSSSSAHQQQHRELDLPPPARILPYSGIKPQDNGIIRPIAFRPLNQSKESTSVSELVIKNRENSRSIGNLATLSNNNNNNSINAITPRQRTFGGIPSTSSASNLFPLLTSNSGTKITDENDYDVVPEFIERKSDHHSTDPMTADNYSMIYNFQQHQQPPITNNNQHRRAQSGASSAGSGGGGFHYHLTGQSLTSSNSSSTTSGLPNSPPHSNSNGSSVKKSASRHSGIHITPSPSDSGIVDYETLIRDKENELTSVRNAMEQNEEVLVRVYQEKEKQFRDQMTDLRQKLQASQQGEAALRQQLRQSDEHRKELQRGFENLSDEKQNLQKKCQQIERELYTIRNRFEDFVRDTKAAAAASKSGGFCEACSRRQQPNNSQQTKPQIIYENGSVSSMGSTISGKAPVPAPRLSKDRELRGEVDDLRGEISSLRDQLNSQMQMFAEERRRWEQERKNRTPSPKTQFRNATHEKRTAVLLSNDRLI</sequence>
<evidence type="ECO:0000313" key="1">
    <source>
        <dbReference type="Proteomes" id="UP000887580"/>
    </source>
</evidence>
<dbReference type="WBParaSite" id="PS1159_v2.g20636.t1">
    <property type="protein sequence ID" value="PS1159_v2.g20636.t1"/>
    <property type="gene ID" value="PS1159_v2.g20636"/>
</dbReference>